<dbReference type="Proteomes" id="UP000694387">
    <property type="component" value="Chromosome 14"/>
</dbReference>
<protein>
    <submittedName>
        <fullName evidence="3">Chromosome 16 open reading frame 92</fullName>
    </submittedName>
</protein>
<evidence type="ECO:0000256" key="2">
    <source>
        <dbReference type="SAM" id="SignalP"/>
    </source>
</evidence>
<accession>A0A9L0J6R3</accession>
<evidence type="ECO:0000313" key="3">
    <source>
        <dbReference type="Ensembl" id="ENSEASP00005048053.1"/>
    </source>
</evidence>
<reference evidence="3 4" key="1">
    <citation type="journal article" date="2020" name="Nat. Commun.">
        <title>Donkey genomes provide new insights into domestication and selection for coat color.</title>
        <authorList>
            <person name="Wang"/>
            <person name="C."/>
            <person name="Li"/>
            <person name="H."/>
            <person name="Guo"/>
            <person name="Y."/>
            <person name="Huang"/>
            <person name="J."/>
            <person name="Sun"/>
            <person name="Y."/>
            <person name="Min"/>
            <person name="J."/>
            <person name="Wang"/>
            <person name="J."/>
            <person name="Fang"/>
            <person name="X."/>
            <person name="Zhao"/>
            <person name="Z."/>
            <person name="Wang"/>
            <person name="S."/>
            <person name="Zhang"/>
            <person name="Y."/>
            <person name="Liu"/>
            <person name="Q."/>
            <person name="Jiang"/>
            <person name="Q."/>
            <person name="Wang"/>
            <person name="X."/>
            <person name="Guo"/>
            <person name="Y."/>
            <person name="Yang"/>
            <person name="C."/>
            <person name="Wang"/>
            <person name="Y."/>
            <person name="Tian"/>
            <person name="F."/>
            <person name="Zhuang"/>
            <person name="G."/>
            <person name="Fan"/>
            <person name="Y."/>
            <person name="Gao"/>
            <person name="Q."/>
            <person name="Li"/>
            <person name="Y."/>
            <person name="Ju"/>
            <person name="Z."/>
            <person name="Li"/>
            <person name="J."/>
            <person name="Li"/>
            <person name="R."/>
            <person name="Hou"/>
            <person name="M."/>
            <person name="Yang"/>
            <person name="G."/>
            <person name="Liu"/>
            <person name="G."/>
            <person name="Liu"/>
            <person name="W."/>
            <person name="Guo"/>
            <person name="J."/>
            <person name="Pan"/>
            <person name="S."/>
            <person name="Fan"/>
            <person name="G."/>
            <person name="Zhang"/>
            <person name="W."/>
            <person name="Zhang"/>
            <person name="R."/>
            <person name="Yu"/>
            <person name="J."/>
            <person name="Zhang"/>
            <person name="X."/>
            <person name="Yin"/>
            <person name="Q."/>
            <person name="Ji"/>
            <person name="C."/>
            <person name="Jin"/>
            <person name="Y."/>
            <person name="Yue"/>
            <person name="G."/>
            <person name="Liu"/>
            <person name="M."/>
            <person name="Xu"/>
            <person name="J."/>
            <person name="Liu"/>
            <person name="S."/>
            <person name="Jordana"/>
            <person name="J."/>
            <person name="Noce"/>
            <person name="A."/>
            <person name="Amills"/>
            <person name="M."/>
            <person name="Wu"/>
            <person name="D.D."/>
            <person name="Li"/>
            <person name="S."/>
            <person name="Zhou"/>
            <person name="X. and Zhong"/>
            <person name="J."/>
        </authorList>
    </citation>
    <scope>NUCLEOTIDE SEQUENCE [LARGE SCALE GENOMIC DNA]</scope>
</reference>
<keyword evidence="4" id="KW-1185">Reference proteome</keyword>
<keyword evidence="2" id="KW-0732">Signal</keyword>
<sequence>MRLWQWVWGWVWLVGLGATETAPSPESAKILAPEAEPPLFIDRTDFFDYPDLDKARLLALAQFIGERPVIFDNSDSKSEFFHHILVGALVLAFFFLLFQFCTHMSCQKGA</sequence>
<dbReference type="GO" id="GO:0007342">
    <property type="term" value="P:fusion of sperm to egg plasma membrane involved in single fertilization"/>
    <property type="evidence" value="ECO:0007669"/>
    <property type="project" value="Ensembl"/>
</dbReference>
<feature type="chain" id="PRO_5040339831" evidence="2">
    <location>
        <begin position="22"/>
        <end position="110"/>
    </location>
</feature>
<evidence type="ECO:0000313" key="4">
    <source>
        <dbReference type="Proteomes" id="UP000694387"/>
    </source>
</evidence>
<reference evidence="3" key="3">
    <citation type="submission" date="2025-09" db="UniProtKB">
        <authorList>
            <consortium name="Ensembl"/>
        </authorList>
    </citation>
    <scope>IDENTIFICATION</scope>
</reference>
<keyword evidence="1" id="KW-0472">Membrane</keyword>
<name>A0A9L0J6R3_EQUAS</name>
<dbReference type="GeneTree" id="ENSGT00390000002780"/>
<dbReference type="InterPro" id="IPR038813">
    <property type="entry name" value="FIMP"/>
</dbReference>
<gene>
    <name evidence="3" type="primary">C16orf92</name>
</gene>
<dbReference type="Ensembl" id="ENSEAST00005038057.1">
    <property type="protein sequence ID" value="ENSEASP00005048053.1"/>
    <property type="gene ID" value="ENSEASG00005032097.1"/>
</dbReference>
<feature type="signal peptide" evidence="2">
    <location>
        <begin position="1"/>
        <end position="21"/>
    </location>
</feature>
<proteinExistence type="predicted"/>
<dbReference type="PANTHER" id="PTHR38648">
    <property type="entry name" value="RIKEN CDNA 4930451I11 GENE"/>
    <property type="match status" value="1"/>
</dbReference>
<keyword evidence="1" id="KW-0812">Transmembrane</keyword>
<feature type="transmembrane region" description="Helical" evidence="1">
    <location>
        <begin position="80"/>
        <end position="98"/>
    </location>
</feature>
<reference evidence="3" key="2">
    <citation type="submission" date="2025-08" db="UniProtKB">
        <authorList>
            <consortium name="Ensembl"/>
        </authorList>
    </citation>
    <scope>IDENTIFICATION</scope>
</reference>
<dbReference type="PANTHER" id="PTHR38648:SF1">
    <property type="entry name" value="FERTILIZATION-INFLUENCING MEMBRANE PROTEIN"/>
    <property type="match status" value="1"/>
</dbReference>
<evidence type="ECO:0000256" key="1">
    <source>
        <dbReference type="SAM" id="Phobius"/>
    </source>
</evidence>
<dbReference type="Pfam" id="PF17672">
    <property type="entry name" value="FIMP"/>
    <property type="match status" value="1"/>
</dbReference>
<organism evidence="3 4">
    <name type="scientific">Equus asinus</name>
    <name type="common">Donkey</name>
    <name type="synonym">Equus africanus asinus</name>
    <dbReference type="NCBI Taxonomy" id="9793"/>
    <lineage>
        <taxon>Eukaryota</taxon>
        <taxon>Metazoa</taxon>
        <taxon>Chordata</taxon>
        <taxon>Craniata</taxon>
        <taxon>Vertebrata</taxon>
        <taxon>Euteleostomi</taxon>
        <taxon>Mammalia</taxon>
        <taxon>Eutheria</taxon>
        <taxon>Laurasiatheria</taxon>
        <taxon>Perissodactyla</taxon>
        <taxon>Equidae</taxon>
        <taxon>Equus</taxon>
    </lineage>
</organism>
<dbReference type="AlphaFoldDB" id="A0A9L0J6R3"/>
<keyword evidence="1" id="KW-1133">Transmembrane helix</keyword>